<name>A0AAJ1TSZ6_9HYPH</name>
<evidence type="ECO:0000313" key="2">
    <source>
        <dbReference type="Proteomes" id="UP001223420"/>
    </source>
</evidence>
<comment type="caution">
    <text evidence="1">The sequence shown here is derived from an EMBL/GenBank/DDBJ whole genome shotgun (WGS) entry which is preliminary data.</text>
</comment>
<reference evidence="1" key="1">
    <citation type="submission" date="2023-07" db="EMBL/GenBank/DDBJ databases">
        <title>Genomic Encyclopedia of Type Strains, Phase IV (KMG-IV): sequencing the most valuable type-strain genomes for metagenomic binning, comparative biology and taxonomic classification.</title>
        <authorList>
            <person name="Goeker M."/>
        </authorList>
    </citation>
    <scope>NUCLEOTIDE SEQUENCE</scope>
    <source>
        <strain evidence="1">DSM 19569</strain>
    </source>
</reference>
<protein>
    <submittedName>
        <fullName evidence="1">Uncharacterized protein</fullName>
    </submittedName>
</protein>
<organism evidence="1 2">
    <name type="scientific">Methylobacterium brachiatum</name>
    <dbReference type="NCBI Taxonomy" id="269660"/>
    <lineage>
        <taxon>Bacteria</taxon>
        <taxon>Pseudomonadati</taxon>
        <taxon>Pseudomonadota</taxon>
        <taxon>Alphaproteobacteria</taxon>
        <taxon>Hyphomicrobiales</taxon>
        <taxon>Methylobacteriaceae</taxon>
        <taxon>Methylobacterium</taxon>
    </lineage>
</organism>
<sequence length="39" mass="4248">MAMIETLRCQAPDRFAKVRSEACSFGAAVMMSLIPVCGR</sequence>
<dbReference type="Proteomes" id="UP001223420">
    <property type="component" value="Unassembled WGS sequence"/>
</dbReference>
<proteinExistence type="predicted"/>
<dbReference type="AlphaFoldDB" id="A0AAJ1TSZ6"/>
<evidence type="ECO:0000313" key="1">
    <source>
        <dbReference type="EMBL" id="MDQ0542762.1"/>
    </source>
</evidence>
<gene>
    <name evidence="1" type="ORF">QO001_001680</name>
</gene>
<accession>A0AAJ1TSZ6</accession>
<dbReference type="EMBL" id="JAUSWL010000002">
    <property type="protein sequence ID" value="MDQ0542762.1"/>
    <property type="molecule type" value="Genomic_DNA"/>
</dbReference>